<organism evidence="1 2">
    <name type="scientific">Escherichia coli O145:NM</name>
    <dbReference type="NCBI Taxonomy" id="991919"/>
    <lineage>
        <taxon>Bacteria</taxon>
        <taxon>Pseudomonadati</taxon>
        <taxon>Pseudomonadota</taxon>
        <taxon>Gammaproteobacteria</taxon>
        <taxon>Enterobacterales</taxon>
        <taxon>Enterobacteriaceae</taxon>
        <taxon>Escherichia</taxon>
    </lineage>
</organism>
<dbReference type="EMBL" id="CP031919">
    <property type="protein sequence ID" value="QCH96814.1"/>
    <property type="molecule type" value="Genomic_DNA"/>
</dbReference>
<evidence type="ECO:0000313" key="2">
    <source>
        <dbReference type="Proteomes" id="UP000310529"/>
    </source>
</evidence>
<dbReference type="AlphaFoldDB" id="A0A4P8C7N4"/>
<reference evidence="1 2" key="1">
    <citation type="submission" date="2018-08" db="EMBL/GenBank/DDBJ databases">
        <title>Food and Water Consortium WGS.</title>
        <authorList>
            <person name="Tyson S."/>
            <person name="Peterson C.-L."/>
            <person name="Olson A."/>
            <person name="Tyler S."/>
            <person name="Cabral J."/>
            <person name="Lynch T."/>
            <person name="Knox N."/>
            <person name="Van Domselaar G."/>
            <person name="Graham M."/>
        </authorList>
    </citation>
    <scope>NUCLEOTIDE SEQUENCE [LARGE SCALE GENOMIC DNA]</scope>
    <source>
        <strain evidence="1 2">FWSEC0002</strain>
    </source>
</reference>
<evidence type="ECO:0000313" key="1">
    <source>
        <dbReference type="EMBL" id="QCH96814.1"/>
    </source>
</evidence>
<gene>
    <name evidence="1" type="ORF">CCU01_016575</name>
</gene>
<protein>
    <submittedName>
        <fullName evidence="1">Uncharacterized protein</fullName>
    </submittedName>
</protein>
<name>A0A4P8C7N4_ECOLX</name>
<accession>A0A4P8C7N4</accession>
<dbReference type="Proteomes" id="UP000310529">
    <property type="component" value="Chromosome"/>
</dbReference>
<sequence>MQNEPEQGGVIHEKVRVLLTIENGKVIYSKHLLDNEFVGCMDTFLWMAKRAGYTIIPPAKEQTL</sequence>
<proteinExistence type="predicted"/>